<proteinExistence type="predicted"/>
<evidence type="ECO:0000313" key="3">
    <source>
        <dbReference type="Proteomes" id="UP001153620"/>
    </source>
</evidence>
<dbReference type="EMBL" id="OU895879">
    <property type="protein sequence ID" value="CAG9807906.1"/>
    <property type="molecule type" value="Genomic_DNA"/>
</dbReference>
<dbReference type="OrthoDB" id="6348293at2759"/>
<dbReference type="AlphaFoldDB" id="A0A9N9S495"/>
<keyword evidence="1" id="KW-0732">Signal</keyword>
<dbReference type="Proteomes" id="UP001153620">
    <property type="component" value="Chromosome 3"/>
</dbReference>
<evidence type="ECO:0000256" key="1">
    <source>
        <dbReference type="SAM" id="SignalP"/>
    </source>
</evidence>
<protein>
    <submittedName>
        <fullName evidence="2">Uncharacterized protein</fullName>
    </submittedName>
</protein>
<reference evidence="2" key="2">
    <citation type="submission" date="2022-10" db="EMBL/GenBank/DDBJ databases">
        <authorList>
            <consortium name="ENA_rothamsted_submissions"/>
            <consortium name="culmorum"/>
            <person name="King R."/>
        </authorList>
    </citation>
    <scope>NUCLEOTIDE SEQUENCE</scope>
</reference>
<evidence type="ECO:0000313" key="2">
    <source>
        <dbReference type="EMBL" id="CAG9807906.1"/>
    </source>
</evidence>
<gene>
    <name evidence="2" type="ORF">CHIRRI_LOCUS10752</name>
</gene>
<accession>A0A9N9S495</accession>
<name>A0A9N9S495_9DIPT</name>
<keyword evidence="3" id="KW-1185">Reference proteome</keyword>
<sequence>MKLSLFLISIFLFYIIDAASLKKLTVKVKDDNTKEKVPTDELIISEIYRSGNDGEVSELNNLKFINAKNHFKYTKGLDENPENSLKKLHNPNQKDSEFFTNIKHDKINDEYEQNHQKLYSEKDSSKNLTIPNEIFEFTSKGNNIGFLAKNESFINPYKMLRDSNGKYSAYEIAQYIFWTGDETGISNAVEELIDEELMTRENAVEFLKDIRLGIDYLKNKYNTGENKNVLPRTEKTTDPEASIVEEISFNYNFMKPQRFPKTSFEDKIKSEDNQIPTLSPMIVKALEKIPSFEKLANIHRESKNMHQPEPTESNENVGRMHLKDFFFGEYSLEEVIYQLAKTMFTQSLTNGSEDSQAALQKLTQFLENEGKHGRISPILEKKVLDVLLAALSDTLNENPEILKNIHLATHE</sequence>
<reference evidence="2" key="1">
    <citation type="submission" date="2022-01" db="EMBL/GenBank/DDBJ databases">
        <authorList>
            <person name="King R."/>
        </authorList>
    </citation>
    <scope>NUCLEOTIDE SEQUENCE</scope>
</reference>
<feature type="chain" id="PRO_5040377392" evidence="1">
    <location>
        <begin position="19"/>
        <end position="411"/>
    </location>
</feature>
<feature type="signal peptide" evidence="1">
    <location>
        <begin position="1"/>
        <end position="18"/>
    </location>
</feature>
<organism evidence="2 3">
    <name type="scientific">Chironomus riparius</name>
    <dbReference type="NCBI Taxonomy" id="315576"/>
    <lineage>
        <taxon>Eukaryota</taxon>
        <taxon>Metazoa</taxon>
        <taxon>Ecdysozoa</taxon>
        <taxon>Arthropoda</taxon>
        <taxon>Hexapoda</taxon>
        <taxon>Insecta</taxon>
        <taxon>Pterygota</taxon>
        <taxon>Neoptera</taxon>
        <taxon>Endopterygota</taxon>
        <taxon>Diptera</taxon>
        <taxon>Nematocera</taxon>
        <taxon>Chironomoidea</taxon>
        <taxon>Chironomidae</taxon>
        <taxon>Chironominae</taxon>
        <taxon>Chironomus</taxon>
    </lineage>
</organism>